<reference evidence="1 2" key="1">
    <citation type="submission" date="2017-03" db="EMBL/GenBank/DDBJ databases">
        <title>Complete Genome Sequence of Vibrio vulnificus FORC_053.</title>
        <authorList>
            <consortium name="Food-borne Pathogen Omics Research Center"/>
            <person name="Chung H.Y."/>
            <person name="Na E.J."/>
            <person name="Song J.S."/>
            <person name="Kim H."/>
            <person name="Lee J.-H."/>
            <person name="Ryu S."/>
            <person name="Choi S.H."/>
        </authorList>
    </citation>
    <scope>NUCLEOTIDE SEQUENCE [LARGE SCALE GENOMIC DNA]</scope>
    <source>
        <strain evidence="1 2">FORC_053</strain>
    </source>
</reference>
<dbReference type="RefSeq" id="WP_118894878.1">
    <property type="nucleotide sequence ID" value="NZ_CP019292.1"/>
</dbReference>
<gene>
    <name evidence="1" type="ORF">FORC53_4891</name>
</gene>
<proteinExistence type="predicted"/>
<name>A0AAN1PUZ3_VIBVL</name>
<dbReference type="AlphaFoldDB" id="A0AAN1PUZ3"/>
<dbReference type="EMBL" id="CP019292">
    <property type="protein sequence ID" value="AXX63230.1"/>
    <property type="molecule type" value="Genomic_DNA"/>
</dbReference>
<evidence type="ECO:0000313" key="2">
    <source>
        <dbReference type="Proteomes" id="UP000263418"/>
    </source>
</evidence>
<dbReference type="Proteomes" id="UP000263418">
    <property type="component" value="Chromosome 3"/>
</dbReference>
<organism evidence="1 2">
    <name type="scientific">Vibrio vulnificus</name>
    <dbReference type="NCBI Taxonomy" id="672"/>
    <lineage>
        <taxon>Bacteria</taxon>
        <taxon>Pseudomonadati</taxon>
        <taxon>Pseudomonadota</taxon>
        <taxon>Gammaproteobacteria</taxon>
        <taxon>Vibrionales</taxon>
        <taxon>Vibrionaceae</taxon>
        <taxon>Vibrio</taxon>
    </lineage>
</organism>
<evidence type="ECO:0000313" key="1">
    <source>
        <dbReference type="EMBL" id="AXX63230.1"/>
    </source>
</evidence>
<sequence length="140" mass="16286">MALDNEQPISANDLIRNLLNVLKPVNRESWIHELSRELGEPERIVPESVGLCLGLIDQVDEEQYVAIRERLNDVFMVGDYPDFNGYVEEDTEFGDITDTFDIIFKEQFSRPFNDGETVSHEVRLQWRNALLEELDEMVAR</sequence>
<protein>
    <submittedName>
        <fullName evidence="1">Uncharacterized protein</fullName>
    </submittedName>
</protein>
<accession>A0AAN1PUZ3</accession>